<name>A0ABW2TY51_9BACT</name>
<keyword evidence="3" id="KW-1185">Reference proteome</keyword>
<accession>A0ABW2TY51</accession>
<gene>
    <name evidence="2" type="ORF">ACFQT0_00695</name>
</gene>
<feature type="region of interest" description="Disordered" evidence="1">
    <location>
        <begin position="62"/>
        <end position="101"/>
    </location>
</feature>
<comment type="caution">
    <text evidence="2">The sequence shown here is derived from an EMBL/GenBank/DDBJ whole genome shotgun (WGS) entry which is preliminary data.</text>
</comment>
<evidence type="ECO:0000313" key="3">
    <source>
        <dbReference type="Proteomes" id="UP001596513"/>
    </source>
</evidence>
<dbReference type="EMBL" id="JBHTEK010000001">
    <property type="protein sequence ID" value="MFC7666113.1"/>
    <property type="molecule type" value="Genomic_DNA"/>
</dbReference>
<dbReference type="RefSeq" id="WP_380199532.1">
    <property type="nucleotide sequence ID" value="NZ_JBHTEK010000001.1"/>
</dbReference>
<evidence type="ECO:0000256" key="1">
    <source>
        <dbReference type="SAM" id="MobiDB-lite"/>
    </source>
</evidence>
<protein>
    <submittedName>
        <fullName evidence="2">Uncharacterized protein</fullName>
    </submittedName>
</protein>
<reference evidence="3" key="1">
    <citation type="journal article" date="2019" name="Int. J. Syst. Evol. Microbiol.">
        <title>The Global Catalogue of Microorganisms (GCM) 10K type strain sequencing project: providing services to taxonomists for standard genome sequencing and annotation.</title>
        <authorList>
            <consortium name="The Broad Institute Genomics Platform"/>
            <consortium name="The Broad Institute Genome Sequencing Center for Infectious Disease"/>
            <person name="Wu L."/>
            <person name="Ma J."/>
        </authorList>
    </citation>
    <scope>NUCLEOTIDE SEQUENCE [LARGE SCALE GENOMIC DNA]</scope>
    <source>
        <strain evidence="3">JCM 19635</strain>
    </source>
</reference>
<sequence>MERANICIQQIPQSPLYNSGPAADTAAMHRLHGEALTLRAQYYFEPGAQLGRRARAVLAVGFGPGLQPAQRRPQRHPQPPRGRPGPGLQAGAVPQPRRRTQ</sequence>
<evidence type="ECO:0000313" key="2">
    <source>
        <dbReference type="EMBL" id="MFC7666113.1"/>
    </source>
</evidence>
<dbReference type="Proteomes" id="UP001596513">
    <property type="component" value="Unassembled WGS sequence"/>
</dbReference>
<dbReference type="Gene3D" id="1.25.40.890">
    <property type="match status" value="1"/>
</dbReference>
<proteinExistence type="predicted"/>
<organism evidence="2 3">
    <name type="scientific">Hymenobacter humi</name>
    <dbReference type="NCBI Taxonomy" id="1411620"/>
    <lineage>
        <taxon>Bacteria</taxon>
        <taxon>Pseudomonadati</taxon>
        <taxon>Bacteroidota</taxon>
        <taxon>Cytophagia</taxon>
        <taxon>Cytophagales</taxon>
        <taxon>Hymenobacteraceae</taxon>
        <taxon>Hymenobacter</taxon>
    </lineage>
</organism>